<evidence type="ECO:0000313" key="3">
    <source>
        <dbReference type="Proteomes" id="UP001601521"/>
    </source>
</evidence>
<comment type="caution">
    <text evidence="2">The sequence shown here is derived from an EMBL/GenBank/DDBJ whole genome shotgun (WGS) entry which is preliminary data.</text>
</comment>
<feature type="domain" description="PucR C-terminal helix-turn-helix" evidence="1">
    <location>
        <begin position="337"/>
        <end position="395"/>
    </location>
</feature>
<evidence type="ECO:0000313" key="2">
    <source>
        <dbReference type="EMBL" id="MFF0452838.1"/>
    </source>
</evidence>
<gene>
    <name evidence="2" type="ORF">ACFYTH_05650</name>
</gene>
<dbReference type="Proteomes" id="UP001601521">
    <property type="component" value="Unassembled WGS sequence"/>
</dbReference>
<dbReference type="PANTHER" id="PTHR33744">
    <property type="entry name" value="CARBOHYDRATE DIACID REGULATOR"/>
    <property type="match status" value="1"/>
</dbReference>
<reference evidence="2 3" key="1">
    <citation type="submission" date="2024-10" db="EMBL/GenBank/DDBJ databases">
        <title>The Natural Products Discovery Center: Release of the First 8490 Sequenced Strains for Exploring Actinobacteria Biosynthetic Diversity.</title>
        <authorList>
            <person name="Kalkreuter E."/>
            <person name="Kautsar S.A."/>
            <person name="Yang D."/>
            <person name="Bader C.D."/>
            <person name="Teijaro C.N."/>
            <person name="Fluegel L."/>
            <person name="Davis C.M."/>
            <person name="Simpson J.R."/>
            <person name="Lauterbach L."/>
            <person name="Steele A.D."/>
            <person name="Gui C."/>
            <person name="Meng S."/>
            <person name="Li G."/>
            <person name="Viehrig K."/>
            <person name="Ye F."/>
            <person name="Su P."/>
            <person name="Kiefer A.F."/>
            <person name="Nichols A."/>
            <person name="Cepeda A.J."/>
            <person name="Yan W."/>
            <person name="Fan B."/>
            <person name="Jiang Y."/>
            <person name="Adhikari A."/>
            <person name="Zheng C.-J."/>
            <person name="Schuster L."/>
            <person name="Cowan T.M."/>
            <person name="Smanski M.J."/>
            <person name="Chevrette M.G."/>
            <person name="De Carvalho L.P.S."/>
            <person name="Shen B."/>
        </authorList>
    </citation>
    <scope>NUCLEOTIDE SEQUENCE [LARGE SCALE GENOMIC DNA]</scope>
    <source>
        <strain evidence="2 3">NPDC004550</strain>
    </source>
</reference>
<dbReference type="PANTHER" id="PTHR33744:SF17">
    <property type="entry name" value="CONSERVED PROTEIN"/>
    <property type="match status" value="1"/>
</dbReference>
<dbReference type="Gene3D" id="1.10.10.2840">
    <property type="entry name" value="PucR C-terminal helix-turn-helix domain"/>
    <property type="match status" value="1"/>
</dbReference>
<proteinExistence type="predicted"/>
<dbReference type="EMBL" id="JBIALX010000002">
    <property type="protein sequence ID" value="MFF0452838.1"/>
    <property type="molecule type" value="Genomic_DNA"/>
</dbReference>
<keyword evidence="3" id="KW-1185">Reference proteome</keyword>
<sequence>MDEVPDDQCGRTERGPRGVMLRLDLQDIVDDLSAAIGRSVDVADLEVDVIAAGAQSDIDQVRIEAILSRKTDPRVVRYALSFGIAHAVDPVRIPVNTELKTKPRLCLPLRREGRLCGYLFIIEENPINQTELDTILEAGERIAELLSRSKKESETDAARRDQLLWRALLRTPSDAVAVVEAADAEHLIPRSGVLTVAVLQGTGYAESVAYELLAAANKAFGLVGADNRLLVIVTRIEESAEDALAAALRRAAARARFPVAALGISTSETPGELRRAYARARYAAVVARFLPPHKEPTRWERLGLWSLLAGVPWTEQGVRQISPPAYRLVKESSNPTLWQTTLTYLESGQNVAVTCEKLSIHRGTLYYRFERVRAVTGQDPFDSGLNQTSLYIALLLWSTLTQLSINERELLAGSTDF</sequence>
<protein>
    <submittedName>
        <fullName evidence="2">Helix-turn-helix domain-containing protein</fullName>
    </submittedName>
</protein>
<dbReference type="InterPro" id="IPR025736">
    <property type="entry name" value="PucR_C-HTH_dom"/>
</dbReference>
<dbReference type="RefSeq" id="WP_387249547.1">
    <property type="nucleotide sequence ID" value="NZ_JBIALX010000002.1"/>
</dbReference>
<dbReference type="InterPro" id="IPR051448">
    <property type="entry name" value="CdaR-like_regulators"/>
</dbReference>
<organism evidence="2 3">
    <name type="scientific">Nocardia africana</name>
    <dbReference type="NCBI Taxonomy" id="134964"/>
    <lineage>
        <taxon>Bacteria</taxon>
        <taxon>Bacillati</taxon>
        <taxon>Actinomycetota</taxon>
        <taxon>Actinomycetes</taxon>
        <taxon>Mycobacteriales</taxon>
        <taxon>Nocardiaceae</taxon>
        <taxon>Nocardia</taxon>
    </lineage>
</organism>
<evidence type="ECO:0000259" key="1">
    <source>
        <dbReference type="Pfam" id="PF13556"/>
    </source>
</evidence>
<accession>A0ABW6NCN6</accession>
<name>A0ABW6NCN6_9NOCA</name>
<dbReference type="InterPro" id="IPR042070">
    <property type="entry name" value="PucR_C-HTH_sf"/>
</dbReference>
<dbReference type="Pfam" id="PF13556">
    <property type="entry name" value="HTH_30"/>
    <property type="match status" value="1"/>
</dbReference>